<sequence length="262" mass="25776">MRYGGLAGAAALALAVAGCSGGGGNPGECFGSAEVCGGVQPAPPTPSGSPVGLYKGFTNTNRVVYALVLSTPEIWLLSSLSGTNVPTGADRGTWTATDTTLSSTDLADFSTDTTTVGIGNLDATFVSGSRLTGSVVAPGQSFTFTTTYQTGFTTQGTLAAVAGSYTGSAVMPGATDVATATVTSDGVVTGSTVRGCNFSGQLLTSPGISTYTASLSFTGVGCPQNPTPLTAGSGVAILDGSQLNLAVFNAARTQGFAFSGGR</sequence>
<comment type="caution">
    <text evidence="1">The sequence shown here is derived from an EMBL/GenBank/DDBJ whole genome shotgun (WGS) entry which is preliminary data.</text>
</comment>
<gene>
    <name evidence="1" type="ORF">HHL11_31785</name>
</gene>
<evidence type="ECO:0000313" key="1">
    <source>
        <dbReference type="EMBL" id="NML48371.1"/>
    </source>
</evidence>
<dbReference type="EMBL" id="JABBFX010000005">
    <property type="protein sequence ID" value="NML48371.1"/>
    <property type="molecule type" value="Genomic_DNA"/>
</dbReference>
<dbReference type="RefSeq" id="WP_169422713.1">
    <property type="nucleotide sequence ID" value="NZ_JABBFX010000005.1"/>
</dbReference>
<protein>
    <submittedName>
        <fullName evidence="1">Uncharacterized protein</fullName>
    </submittedName>
</protein>
<organism evidence="1 2">
    <name type="scientific">Ramlibacter agri</name>
    <dbReference type="NCBI Taxonomy" id="2728837"/>
    <lineage>
        <taxon>Bacteria</taxon>
        <taxon>Pseudomonadati</taxon>
        <taxon>Pseudomonadota</taxon>
        <taxon>Betaproteobacteria</taxon>
        <taxon>Burkholderiales</taxon>
        <taxon>Comamonadaceae</taxon>
        <taxon>Ramlibacter</taxon>
    </lineage>
</organism>
<reference evidence="1 2" key="1">
    <citation type="submission" date="2020-04" db="EMBL/GenBank/DDBJ databases">
        <title>Ramlibacter sp. G-1-2-2 isolated from soil.</title>
        <authorList>
            <person name="Dahal R.H."/>
        </authorList>
    </citation>
    <scope>NUCLEOTIDE SEQUENCE [LARGE SCALE GENOMIC DNA]</scope>
    <source>
        <strain evidence="1 2">G-1-2-2</strain>
    </source>
</reference>
<dbReference type="PROSITE" id="PS51257">
    <property type="entry name" value="PROKAR_LIPOPROTEIN"/>
    <property type="match status" value="1"/>
</dbReference>
<accession>A0A848HGC2</accession>
<dbReference type="AlphaFoldDB" id="A0A848HGC2"/>
<dbReference type="Proteomes" id="UP000541185">
    <property type="component" value="Unassembled WGS sequence"/>
</dbReference>
<name>A0A848HGC2_9BURK</name>
<proteinExistence type="predicted"/>
<keyword evidence="2" id="KW-1185">Reference proteome</keyword>
<evidence type="ECO:0000313" key="2">
    <source>
        <dbReference type="Proteomes" id="UP000541185"/>
    </source>
</evidence>